<dbReference type="Gene3D" id="1.20.120.520">
    <property type="entry name" value="nmb1532 protein domain like"/>
    <property type="match status" value="1"/>
</dbReference>
<organism evidence="3 4">
    <name type="scientific">Simplicispira metamorpha</name>
    <dbReference type="NCBI Taxonomy" id="80881"/>
    <lineage>
        <taxon>Bacteria</taxon>
        <taxon>Pseudomonadati</taxon>
        <taxon>Pseudomonadota</taxon>
        <taxon>Betaproteobacteria</taxon>
        <taxon>Burkholderiales</taxon>
        <taxon>Comamonadaceae</taxon>
        <taxon>Simplicispira</taxon>
    </lineage>
</organism>
<dbReference type="CDD" id="cd12108">
    <property type="entry name" value="Hr-like"/>
    <property type="match status" value="1"/>
</dbReference>
<proteinExistence type="predicted"/>
<dbReference type="PANTHER" id="PTHR39966">
    <property type="entry name" value="BLL2471 PROTEIN-RELATED"/>
    <property type="match status" value="1"/>
</dbReference>
<name>A0A4R2N3U8_9BURK</name>
<dbReference type="InterPro" id="IPR012312">
    <property type="entry name" value="Hemerythrin-like"/>
</dbReference>
<dbReference type="AlphaFoldDB" id="A0A4R2N3U8"/>
<feature type="domain" description="Hemerythrin-like" evidence="2">
    <location>
        <begin position="160"/>
        <end position="295"/>
    </location>
</feature>
<gene>
    <name evidence="3" type="ORF">EV674_12823</name>
</gene>
<protein>
    <submittedName>
        <fullName evidence="3">Nucleotide-binding universal stress UspA family protein</fullName>
    </submittedName>
</protein>
<dbReference type="PANTHER" id="PTHR39966:SF1">
    <property type="entry name" value="HEMERYTHRIN-LIKE DOMAIN-CONTAINING PROTEIN"/>
    <property type="match status" value="1"/>
</dbReference>
<feature type="domain" description="UspA" evidence="1">
    <location>
        <begin position="1"/>
        <end position="144"/>
    </location>
</feature>
<dbReference type="InterPro" id="IPR006016">
    <property type="entry name" value="UspA"/>
</dbReference>
<evidence type="ECO:0000313" key="3">
    <source>
        <dbReference type="EMBL" id="TCP14705.1"/>
    </source>
</evidence>
<dbReference type="GO" id="GO:0005886">
    <property type="term" value="C:plasma membrane"/>
    <property type="evidence" value="ECO:0007669"/>
    <property type="project" value="TreeGrafter"/>
</dbReference>
<evidence type="ECO:0000259" key="2">
    <source>
        <dbReference type="Pfam" id="PF01814"/>
    </source>
</evidence>
<dbReference type="EMBL" id="SLXH01000028">
    <property type="protein sequence ID" value="TCP14705.1"/>
    <property type="molecule type" value="Genomic_DNA"/>
</dbReference>
<sequence length="339" mass="37108">MYKHLLVALDDTPLGMATVTHSVSFARALGARITFFHAAPDLAATGEGSMLHSLDRQAFTAESDMPRHAVLLKAATAARIGGVECSTDALVSDHPAQAILEAAQRHACDLLFVSSHGRVPGLRGWLHSSVTRQLLQIANLPVHVASIESNDEQADANRALAIVAGEHRSIAAVLTGLQQLDRAGRIDGTIPDVALMRQMADYLRQFPARLHHPKEEAFIFRLLRQRTSEHNAMLDELERQHVLENTLIDALFTALARHGHGDADAAEAVTAAVQRLSGAVWEHMSLEETVIFPAARRHLTSTDWSAVYKAFSAHHDPLFSHSPEMPMRQLFARIATALQ</sequence>
<dbReference type="Gene3D" id="3.40.50.620">
    <property type="entry name" value="HUPs"/>
    <property type="match status" value="1"/>
</dbReference>
<dbReference type="Pfam" id="PF01814">
    <property type="entry name" value="Hemerythrin"/>
    <property type="match status" value="1"/>
</dbReference>
<evidence type="ECO:0000313" key="4">
    <source>
        <dbReference type="Proteomes" id="UP000295182"/>
    </source>
</evidence>
<dbReference type="Pfam" id="PF00582">
    <property type="entry name" value="Usp"/>
    <property type="match status" value="1"/>
</dbReference>
<dbReference type="RefSeq" id="WP_165887105.1">
    <property type="nucleotide sequence ID" value="NZ_SLXH01000028.1"/>
</dbReference>
<dbReference type="InterPro" id="IPR014729">
    <property type="entry name" value="Rossmann-like_a/b/a_fold"/>
</dbReference>
<dbReference type="CDD" id="cd00293">
    <property type="entry name" value="USP-like"/>
    <property type="match status" value="1"/>
</dbReference>
<dbReference type="SUPFAM" id="SSF52402">
    <property type="entry name" value="Adenine nucleotide alpha hydrolases-like"/>
    <property type="match status" value="1"/>
</dbReference>
<dbReference type="Proteomes" id="UP000295182">
    <property type="component" value="Unassembled WGS sequence"/>
</dbReference>
<accession>A0A4R2N3U8</accession>
<comment type="caution">
    <text evidence="3">The sequence shown here is derived from an EMBL/GenBank/DDBJ whole genome shotgun (WGS) entry which is preliminary data.</text>
</comment>
<keyword evidence="4" id="KW-1185">Reference proteome</keyword>
<evidence type="ECO:0000259" key="1">
    <source>
        <dbReference type="Pfam" id="PF00582"/>
    </source>
</evidence>
<reference evidence="3 4" key="1">
    <citation type="submission" date="2019-03" db="EMBL/GenBank/DDBJ databases">
        <title>Genomic Encyclopedia of Type Strains, Phase IV (KMG-IV): sequencing the most valuable type-strain genomes for metagenomic binning, comparative biology and taxonomic classification.</title>
        <authorList>
            <person name="Goeker M."/>
        </authorList>
    </citation>
    <scope>NUCLEOTIDE SEQUENCE [LARGE SCALE GENOMIC DNA]</scope>
    <source>
        <strain evidence="3 4">DSM 1837</strain>
    </source>
</reference>